<feature type="domain" description="LNS2/PITP" evidence="4">
    <location>
        <begin position="374"/>
        <end position="531"/>
    </location>
</feature>
<dbReference type="AlphaFoldDB" id="A0A0C3SFV1"/>
<gene>
    <name evidence="5" type="ORF">PHLGIDRAFT_81189</name>
</gene>
<accession>A0A0C3SFV1</accession>
<keyword evidence="2" id="KW-0597">Phosphoprotein</keyword>
<comment type="similarity">
    <text evidence="1">Belongs to the lipin family.</text>
</comment>
<dbReference type="InterPro" id="IPR023214">
    <property type="entry name" value="HAD_sf"/>
</dbReference>
<dbReference type="HOGENOM" id="CLU_002546_3_0_1"/>
<evidence type="ECO:0000259" key="4">
    <source>
        <dbReference type="SMART" id="SM00775"/>
    </source>
</evidence>
<keyword evidence="6" id="KW-1185">Reference proteome</keyword>
<organism evidence="5 6">
    <name type="scientific">Phlebiopsis gigantea (strain 11061_1 CR5-6)</name>
    <name type="common">White-rot fungus</name>
    <name type="synonym">Peniophora gigantea</name>
    <dbReference type="NCBI Taxonomy" id="745531"/>
    <lineage>
        <taxon>Eukaryota</taxon>
        <taxon>Fungi</taxon>
        <taxon>Dikarya</taxon>
        <taxon>Basidiomycota</taxon>
        <taxon>Agaricomycotina</taxon>
        <taxon>Agaricomycetes</taxon>
        <taxon>Polyporales</taxon>
        <taxon>Phanerochaetaceae</taxon>
        <taxon>Phlebiopsis</taxon>
    </lineage>
</organism>
<dbReference type="GO" id="GO:0009062">
    <property type="term" value="P:fatty acid catabolic process"/>
    <property type="evidence" value="ECO:0007669"/>
    <property type="project" value="TreeGrafter"/>
</dbReference>
<feature type="region of interest" description="Disordered" evidence="3">
    <location>
        <begin position="209"/>
        <end position="232"/>
    </location>
</feature>
<dbReference type="PANTHER" id="PTHR12181">
    <property type="entry name" value="LIPIN"/>
    <property type="match status" value="1"/>
</dbReference>
<dbReference type="InterPro" id="IPR007651">
    <property type="entry name" value="Lipin_N"/>
</dbReference>
<dbReference type="Pfam" id="PF04571">
    <property type="entry name" value="Lipin_N"/>
    <property type="match status" value="2"/>
</dbReference>
<dbReference type="Gene3D" id="3.40.50.1000">
    <property type="entry name" value="HAD superfamily/HAD-like"/>
    <property type="match status" value="1"/>
</dbReference>
<dbReference type="STRING" id="745531.A0A0C3SFV1"/>
<dbReference type="OrthoDB" id="4567at2759"/>
<dbReference type="InterPro" id="IPR013209">
    <property type="entry name" value="LNS2"/>
</dbReference>
<dbReference type="EMBL" id="KN840438">
    <property type="protein sequence ID" value="KIP12725.1"/>
    <property type="molecule type" value="Genomic_DNA"/>
</dbReference>
<proteinExistence type="inferred from homology"/>
<dbReference type="SMART" id="SM00775">
    <property type="entry name" value="LNS2"/>
    <property type="match status" value="1"/>
</dbReference>
<evidence type="ECO:0000313" key="5">
    <source>
        <dbReference type="EMBL" id="KIP12725.1"/>
    </source>
</evidence>
<dbReference type="InterPro" id="IPR036412">
    <property type="entry name" value="HAD-like_sf"/>
</dbReference>
<sequence>MNYLRGAVSAISAPYQYYKDINPSTLTGAIDVIVISRPKLVPSPVDPNEQVPSPDGEKEFACSPFHVRFGKWQVLRPADKKVNVFVNGSAIPFSMKIGDAGEAFFVFETDEDIPENIVTSPLLEATKPGQANVQPTDRFGAKVEGDQDHPQDSQEPDFLDLDASTAGRKGIDKVKDHQVKEAITEVEHENWSYMKDSLTAARNSALAPSNLGLGREKGDEALPNVASDKGKAPESIRYIARQDGSPLMDALVLWRQAALEQGGAPQASSRAASPTPYSDADDNALSGDESRPERPSLGRSSTVGEEGKPPAMTQAAGAAAKPVKRYAKTLRLTSDQLKSLDLKQGANTITFSLSASGVAACTARIFVWDSMDMVVVSDIDGTITKSDALGHVFTMIGRDWTHLGVAKLYTDICRNGYKIMYLTSRAIGQADSTRDYLRGIKQNDYQLPEGPVIMSPDRLMASLHREVIMRKPEVFKMACLRDIQRLFGPLAKNPFYAGFGNRITDALSYRSVNVPSSRIFTIDSSGEVKMELLELAGYKSSYIHMTDLVDQMFPPINRQWAPEFTDLNYWKTPI</sequence>
<dbReference type="SUPFAM" id="SSF56784">
    <property type="entry name" value="HAD-like"/>
    <property type="match status" value="1"/>
</dbReference>
<dbReference type="FunFam" id="3.40.50.1000:FF:000063">
    <property type="entry name" value="Nuclear elongation and deformation protein"/>
    <property type="match status" value="1"/>
</dbReference>
<protein>
    <recommendedName>
        <fullName evidence="4">LNS2/PITP domain-containing protein</fullName>
    </recommendedName>
</protein>
<evidence type="ECO:0000313" key="6">
    <source>
        <dbReference type="Proteomes" id="UP000053257"/>
    </source>
</evidence>
<dbReference type="Pfam" id="PF08235">
    <property type="entry name" value="LNS2"/>
    <property type="match status" value="1"/>
</dbReference>
<dbReference type="InterPro" id="IPR026058">
    <property type="entry name" value="LIPIN"/>
</dbReference>
<dbReference type="GO" id="GO:0008195">
    <property type="term" value="F:phosphatidate phosphatase activity"/>
    <property type="evidence" value="ECO:0007669"/>
    <property type="project" value="TreeGrafter"/>
</dbReference>
<evidence type="ECO:0000256" key="1">
    <source>
        <dbReference type="ARBA" id="ARBA00005476"/>
    </source>
</evidence>
<feature type="region of interest" description="Disordered" evidence="3">
    <location>
        <begin position="262"/>
        <end position="320"/>
    </location>
</feature>
<feature type="region of interest" description="Disordered" evidence="3">
    <location>
        <begin position="140"/>
        <end position="159"/>
    </location>
</feature>
<reference evidence="5 6" key="1">
    <citation type="journal article" date="2014" name="PLoS Genet.">
        <title>Analysis of the Phlebiopsis gigantea genome, transcriptome and secretome provides insight into its pioneer colonization strategies of wood.</title>
        <authorList>
            <person name="Hori C."/>
            <person name="Ishida T."/>
            <person name="Igarashi K."/>
            <person name="Samejima M."/>
            <person name="Suzuki H."/>
            <person name="Master E."/>
            <person name="Ferreira P."/>
            <person name="Ruiz-Duenas F.J."/>
            <person name="Held B."/>
            <person name="Canessa P."/>
            <person name="Larrondo L.F."/>
            <person name="Schmoll M."/>
            <person name="Druzhinina I.S."/>
            <person name="Kubicek C.P."/>
            <person name="Gaskell J.A."/>
            <person name="Kersten P."/>
            <person name="St John F."/>
            <person name="Glasner J."/>
            <person name="Sabat G."/>
            <person name="Splinter BonDurant S."/>
            <person name="Syed K."/>
            <person name="Yadav J."/>
            <person name="Mgbeahuruike A.C."/>
            <person name="Kovalchuk A."/>
            <person name="Asiegbu F.O."/>
            <person name="Lackner G."/>
            <person name="Hoffmeister D."/>
            <person name="Rencoret J."/>
            <person name="Gutierrez A."/>
            <person name="Sun H."/>
            <person name="Lindquist E."/>
            <person name="Barry K."/>
            <person name="Riley R."/>
            <person name="Grigoriev I.V."/>
            <person name="Henrissat B."/>
            <person name="Kues U."/>
            <person name="Berka R.M."/>
            <person name="Martinez A.T."/>
            <person name="Covert S.F."/>
            <person name="Blanchette R.A."/>
            <person name="Cullen D."/>
        </authorList>
    </citation>
    <scope>NUCLEOTIDE SEQUENCE [LARGE SCALE GENOMIC DNA]</scope>
    <source>
        <strain evidence="5 6">11061_1 CR5-6</strain>
    </source>
</reference>
<dbReference type="GO" id="GO:0019432">
    <property type="term" value="P:triglyceride biosynthetic process"/>
    <property type="evidence" value="ECO:0007669"/>
    <property type="project" value="TreeGrafter"/>
</dbReference>
<dbReference type="Proteomes" id="UP000053257">
    <property type="component" value="Unassembled WGS sequence"/>
</dbReference>
<dbReference type="InterPro" id="IPR031315">
    <property type="entry name" value="LNS2/PITP"/>
</dbReference>
<evidence type="ECO:0000256" key="2">
    <source>
        <dbReference type="ARBA" id="ARBA00022553"/>
    </source>
</evidence>
<dbReference type="GO" id="GO:0005634">
    <property type="term" value="C:nucleus"/>
    <property type="evidence" value="ECO:0007669"/>
    <property type="project" value="TreeGrafter"/>
</dbReference>
<feature type="compositionally biased region" description="Polar residues" evidence="3">
    <location>
        <begin position="266"/>
        <end position="276"/>
    </location>
</feature>
<feature type="non-terminal residue" evidence="5">
    <location>
        <position position="574"/>
    </location>
</feature>
<evidence type="ECO:0000256" key="3">
    <source>
        <dbReference type="SAM" id="MobiDB-lite"/>
    </source>
</evidence>
<dbReference type="PANTHER" id="PTHR12181:SF12">
    <property type="entry name" value="PHOSPHATIDATE PHOSPHATASE"/>
    <property type="match status" value="1"/>
</dbReference>
<name>A0A0C3SFV1_PHLG1</name>
<feature type="compositionally biased region" description="Basic and acidic residues" evidence="3">
    <location>
        <begin position="140"/>
        <end position="152"/>
    </location>
</feature>